<organism evidence="1 2">
    <name type="scientific">Shewanella phaeophyticola</name>
    <dbReference type="NCBI Taxonomy" id="2978345"/>
    <lineage>
        <taxon>Bacteria</taxon>
        <taxon>Pseudomonadati</taxon>
        <taxon>Pseudomonadota</taxon>
        <taxon>Gammaproteobacteria</taxon>
        <taxon>Alteromonadales</taxon>
        <taxon>Shewanellaceae</taxon>
        <taxon>Shewanella</taxon>
    </lineage>
</organism>
<accession>A0ABT2NZC5</accession>
<dbReference type="RefSeq" id="WP_261732228.1">
    <property type="nucleotide sequence ID" value="NZ_JAODOQ010000001.1"/>
</dbReference>
<sequence>MNQSVSRLALEITRLLYLGGQKRYDHQTEYAKAISLSYQIDKLIQDKFKPFADDESYFTSIIELSNFVKKFEHSNRSLLDFSCFSKEGFSTPEKLSLSPISHSTLIELLNETEHAGLVTNDVLEKAITFI</sequence>
<dbReference type="Proteomes" id="UP001431192">
    <property type="component" value="Unassembled WGS sequence"/>
</dbReference>
<gene>
    <name evidence="1" type="ORF">N4T56_03460</name>
</gene>
<protein>
    <submittedName>
        <fullName evidence="1">Uncharacterized protein</fullName>
    </submittedName>
</protein>
<reference evidence="1" key="1">
    <citation type="submission" date="2022-09" db="EMBL/GenBank/DDBJ databases">
        <title>Shewanella sp. KJ10-1 sp.nov, isolated from marine algae.</title>
        <authorList>
            <person name="Butt M."/>
            <person name="Lee J.K."/>
            <person name="Kim J.M."/>
            <person name="Choi D.G."/>
        </authorList>
    </citation>
    <scope>NUCLEOTIDE SEQUENCE</scope>
    <source>
        <strain evidence="1">KJ10-1</strain>
    </source>
</reference>
<comment type="caution">
    <text evidence="1">The sequence shown here is derived from an EMBL/GenBank/DDBJ whole genome shotgun (WGS) entry which is preliminary data.</text>
</comment>
<keyword evidence="2" id="KW-1185">Reference proteome</keyword>
<name>A0ABT2NZC5_9GAMM</name>
<dbReference type="EMBL" id="JAODOQ010000001">
    <property type="protein sequence ID" value="MCT8985741.1"/>
    <property type="molecule type" value="Genomic_DNA"/>
</dbReference>
<evidence type="ECO:0000313" key="1">
    <source>
        <dbReference type="EMBL" id="MCT8985741.1"/>
    </source>
</evidence>
<proteinExistence type="predicted"/>
<evidence type="ECO:0000313" key="2">
    <source>
        <dbReference type="Proteomes" id="UP001431192"/>
    </source>
</evidence>